<dbReference type="SUPFAM" id="SSF46785">
    <property type="entry name" value="Winged helix' DNA-binding domain"/>
    <property type="match status" value="1"/>
</dbReference>
<dbReference type="RefSeq" id="WP_022367000.1">
    <property type="nucleotide sequence ID" value="NZ_JAXIXU010000055.1"/>
</dbReference>
<reference evidence="1 2" key="1">
    <citation type="submission" date="2019-03" db="EMBL/GenBank/DDBJ databases">
        <authorList>
            <person name="Molinero N."/>
            <person name="Sanchez B."/>
            <person name="Walker A."/>
            <person name="Duncan S."/>
            <person name="Delgado S."/>
            <person name="Margolles A."/>
        </authorList>
    </citation>
    <scope>NUCLEOTIDE SEQUENCE [LARGE SCALE GENOMIC DNA]</scope>
    <source>
        <strain evidence="1 2">IPLA60002</strain>
    </source>
</reference>
<keyword evidence="2" id="KW-1185">Reference proteome</keyword>
<sequence length="98" mass="11504">MYANKNYKTDGKVYYMPNKIFDENFSPHEFMIYCFLVSVGDSKGVSFWSVPKMAKKCNMCPTTCRNTLKSLEEKGYIDITQRFFENAQQSNIYTVHQI</sequence>
<name>A0ABT0NJ18_9FIRM</name>
<evidence type="ECO:0000313" key="1">
    <source>
        <dbReference type="EMBL" id="MCL3788248.1"/>
    </source>
</evidence>
<dbReference type="Gene3D" id="1.10.10.10">
    <property type="entry name" value="Winged helix-like DNA-binding domain superfamily/Winged helix DNA-binding domain"/>
    <property type="match status" value="1"/>
</dbReference>
<dbReference type="Proteomes" id="UP001056693">
    <property type="component" value="Unassembled WGS sequence"/>
</dbReference>
<accession>A0ABT0NJ18</accession>
<dbReference type="InterPro" id="IPR036388">
    <property type="entry name" value="WH-like_DNA-bd_sf"/>
</dbReference>
<dbReference type="EMBL" id="SNUZ01000013">
    <property type="protein sequence ID" value="MCL3788248.1"/>
    <property type="molecule type" value="Genomic_DNA"/>
</dbReference>
<comment type="caution">
    <text evidence="1">The sequence shown here is derived from an EMBL/GenBank/DDBJ whole genome shotgun (WGS) entry which is preliminary data.</text>
</comment>
<organism evidence="1 2">
    <name type="scientific">Ruminococcus bromii</name>
    <dbReference type="NCBI Taxonomy" id="40518"/>
    <lineage>
        <taxon>Bacteria</taxon>
        <taxon>Bacillati</taxon>
        <taxon>Bacillota</taxon>
        <taxon>Clostridia</taxon>
        <taxon>Eubacteriales</taxon>
        <taxon>Oscillospiraceae</taxon>
        <taxon>Ruminococcus</taxon>
    </lineage>
</organism>
<protein>
    <submittedName>
        <fullName evidence="1">Helix-turn-helix domain-containing protein</fullName>
    </submittedName>
</protein>
<dbReference type="Pfam" id="PF13730">
    <property type="entry name" value="HTH_36"/>
    <property type="match status" value="1"/>
</dbReference>
<dbReference type="InterPro" id="IPR036390">
    <property type="entry name" value="WH_DNA-bd_sf"/>
</dbReference>
<evidence type="ECO:0000313" key="2">
    <source>
        <dbReference type="Proteomes" id="UP001056693"/>
    </source>
</evidence>
<gene>
    <name evidence="1" type="ORF">E2N93_09600</name>
</gene>
<proteinExistence type="predicted"/>